<dbReference type="RefSeq" id="WP_130967022.1">
    <property type="nucleotide sequence ID" value="NZ_SIXI01000002.1"/>
</dbReference>
<dbReference type="OrthoDB" id="2004167at2"/>
<dbReference type="EMBL" id="SIXI01000002">
    <property type="protein sequence ID" value="TBO32812.1"/>
    <property type="molecule type" value="Genomic_DNA"/>
</dbReference>
<dbReference type="Proteomes" id="UP000292120">
    <property type="component" value="Unassembled WGS sequence"/>
</dbReference>
<keyword evidence="2" id="KW-1185">Reference proteome</keyword>
<proteinExistence type="predicted"/>
<evidence type="ECO:0000313" key="2">
    <source>
        <dbReference type="Proteomes" id="UP000292120"/>
    </source>
</evidence>
<evidence type="ECO:0000313" key="1">
    <source>
        <dbReference type="EMBL" id="TBO32812.1"/>
    </source>
</evidence>
<accession>A0A4Q9H0W3</accession>
<comment type="caution">
    <text evidence="1">The sequence shown here is derived from an EMBL/GenBank/DDBJ whole genome shotgun (WGS) entry which is preliminary data.</text>
</comment>
<sequence length="66" mass="7271">MAGHPIRWYSSSATRQITNPLDPSDALVQLLRLTMRDQVLGLIGPFAPHPVALYVPHANRLKQAGL</sequence>
<dbReference type="AlphaFoldDB" id="A0A4Q9H0W3"/>
<gene>
    <name evidence="1" type="ORF">EYS42_06470</name>
</gene>
<organism evidence="1 2">
    <name type="scientific">Aquabacterium lacunae</name>
    <dbReference type="NCBI Taxonomy" id="2528630"/>
    <lineage>
        <taxon>Bacteria</taxon>
        <taxon>Pseudomonadati</taxon>
        <taxon>Pseudomonadota</taxon>
        <taxon>Betaproteobacteria</taxon>
        <taxon>Burkholderiales</taxon>
        <taxon>Aquabacterium</taxon>
    </lineage>
</organism>
<protein>
    <submittedName>
        <fullName evidence="1">Uncharacterized protein</fullName>
    </submittedName>
</protein>
<name>A0A4Q9H0W3_9BURK</name>
<reference evidence="1 2" key="1">
    <citation type="submission" date="2019-02" db="EMBL/GenBank/DDBJ databases">
        <title>Aquabacterium sp. strain KMB7.</title>
        <authorList>
            <person name="Chen W.-M."/>
        </authorList>
    </citation>
    <scope>NUCLEOTIDE SEQUENCE [LARGE SCALE GENOMIC DNA]</scope>
    <source>
        <strain evidence="1 2">KMB7</strain>
    </source>
</reference>